<keyword evidence="4 11" id="KW-0533">Nickel</keyword>
<keyword evidence="3 11" id="KW-0997">Cell inner membrane</keyword>
<evidence type="ECO:0000313" key="14">
    <source>
        <dbReference type="Proteomes" id="UP000225379"/>
    </source>
</evidence>
<comment type="subunit">
    <text evidence="11">The complex is composed of two ATP-binding proteins (NikD and NikE), two transmembrane proteins (NikB and NikC) and a solute-binding protein (NikA).</text>
</comment>
<evidence type="ECO:0000256" key="11">
    <source>
        <dbReference type="RuleBase" id="RU369064"/>
    </source>
</evidence>
<evidence type="ECO:0000256" key="8">
    <source>
        <dbReference type="ARBA" id="ARBA00023065"/>
    </source>
</evidence>
<keyword evidence="8 11" id="KW-0406">Ion transport</keyword>
<dbReference type="Gene3D" id="3.40.50.300">
    <property type="entry name" value="P-loop containing nucleotide triphosphate hydrolases"/>
    <property type="match status" value="1"/>
</dbReference>
<evidence type="ECO:0000256" key="6">
    <source>
        <dbReference type="ARBA" id="ARBA00022840"/>
    </source>
</evidence>
<dbReference type="Pfam" id="PF00005">
    <property type="entry name" value="ABC_tran"/>
    <property type="match status" value="1"/>
</dbReference>
<keyword evidence="5 11" id="KW-0547">Nucleotide-binding</keyword>
<keyword evidence="14" id="KW-1185">Reference proteome</keyword>
<comment type="caution">
    <text evidence="13">The sequence shown here is derived from an EMBL/GenBank/DDBJ whole genome shotgun (WGS) entry which is preliminary data.</text>
</comment>
<organism evidence="13 14">
    <name type="scientific">Azospirillum palustre</name>
    <dbReference type="NCBI Taxonomy" id="2044885"/>
    <lineage>
        <taxon>Bacteria</taxon>
        <taxon>Pseudomonadati</taxon>
        <taxon>Pseudomonadota</taxon>
        <taxon>Alphaproteobacteria</taxon>
        <taxon>Rhodospirillales</taxon>
        <taxon>Azospirillaceae</taxon>
        <taxon>Azospirillum</taxon>
    </lineage>
</organism>
<evidence type="ECO:0000259" key="12">
    <source>
        <dbReference type="PROSITE" id="PS50893"/>
    </source>
</evidence>
<dbReference type="GO" id="GO:0005524">
    <property type="term" value="F:ATP binding"/>
    <property type="evidence" value="ECO:0007669"/>
    <property type="project" value="UniProtKB-UniRule"/>
</dbReference>
<evidence type="ECO:0000256" key="2">
    <source>
        <dbReference type="ARBA" id="ARBA00022475"/>
    </source>
</evidence>
<dbReference type="EC" id="7.2.2.11" evidence="11"/>
<dbReference type="PANTHER" id="PTHR43776">
    <property type="entry name" value="TRANSPORT ATP-BINDING PROTEIN"/>
    <property type="match status" value="1"/>
</dbReference>
<protein>
    <recommendedName>
        <fullName evidence="11">Nickel import ATP-binding protein NikE</fullName>
        <ecNumber evidence="11">7.2.2.11</ecNumber>
    </recommendedName>
</protein>
<dbReference type="SMART" id="SM00382">
    <property type="entry name" value="AAA"/>
    <property type="match status" value="1"/>
</dbReference>
<evidence type="ECO:0000256" key="1">
    <source>
        <dbReference type="ARBA" id="ARBA00022448"/>
    </source>
</evidence>
<keyword evidence="10 11" id="KW-0472">Membrane</keyword>
<dbReference type="PROSITE" id="PS50893">
    <property type="entry name" value="ABC_TRANSPORTER_2"/>
    <property type="match status" value="1"/>
</dbReference>
<gene>
    <name evidence="13" type="primary">nikE</name>
    <name evidence="13" type="ORF">CRT60_12125</name>
</gene>
<dbReference type="InterPro" id="IPR014137">
    <property type="entry name" value="Nickel_NikE"/>
</dbReference>
<feature type="domain" description="ABC transporter" evidence="12">
    <location>
        <begin position="5"/>
        <end position="253"/>
    </location>
</feature>
<dbReference type="NCBIfam" id="TIGR02769">
    <property type="entry name" value="nickel_nikE"/>
    <property type="match status" value="1"/>
</dbReference>
<evidence type="ECO:0000256" key="5">
    <source>
        <dbReference type="ARBA" id="ARBA00022741"/>
    </source>
</evidence>
<dbReference type="EMBL" id="PDKW01000040">
    <property type="protein sequence ID" value="PGH57213.1"/>
    <property type="molecule type" value="Genomic_DNA"/>
</dbReference>
<comment type="subcellular location">
    <subcellularLocation>
        <location evidence="11">Cell inner membrane</location>
        <topology evidence="11">Peripheral membrane protein</topology>
    </subcellularLocation>
</comment>
<dbReference type="PANTHER" id="PTHR43776:SF7">
    <property type="entry name" value="D,D-DIPEPTIDE TRANSPORT ATP-BINDING PROTEIN DDPF-RELATED"/>
    <property type="match status" value="1"/>
</dbReference>
<keyword evidence="7 11" id="KW-1278">Translocase</keyword>
<evidence type="ECO:0000256" key="3">
    <source>
        <dbReference type="ARBA" id="ARBA00022519"/>
    </source>
</evidence>
<evidence type="ECO:0000313" key="13">
    <source>
        <dbReference type="EMBL" id="PGH57213.1"/>
    </source>
</evidence>
<evidence type="ECO:0000256" key="9">
    <source>
        <dbReference type="ARBA" id="ARBA00023112"/>
    </source>
</evidence>
<dbReference type="SUPFAM" id="SSF52540">
    <property type="entry name" value="P-loop containing nucleoside triphosphate hydrolases"/>
    <property type="match status" value="1"/>
</dbReference>
<dbReference type="InterPro" id="IPR003439">
    <property type="entry name" value="ABC_transporter-like_ATP-bd"/>
</dbReference>
<keyword evidence="2 11" id="KW-1003">Cell membrane</keyword>
<keyword evidence="9 11" id="KW-0921">Nickel transport</keyword>
<dbReference type="NCBIfam" id="NF007739">
    <property type="entry name" value="PRK10419.1"/>
    <property type="match status" value="1"/>
</dbReference>
<dbReference type="RefSeq" id="WP_098736664.1">
    <property type="nucleotide sequence ID" value="NZ_PDKW01000040.1"/>
</dbReference>
<dbReference type="GO" id="GO:0005886">
    <property type="term" value="C:plasma membrane"/>
    <property type="evidence" value="ECO:0007669"/>
    <property type="project" value="UniProtKB-SubCell"/>
</dbReference>
<keyword evidence="6 11" id="KW-0067">ATP-binding</keyword>
<dbReference type="GO" id="GO:0016887">
    <property type="term" value="F:ATP hydrolysis activity"/>
    <property type="evidence" value="ECO:0007669"/>
    <property type="project" value="InterPro"/>
</dbReference>
<comment type="similarity">
    <text evidence="11">Belongs to the ABC transporter superfamily. Nickel importer (TC 3.A.1.5.3) family.</text>
</comment>
<name>A0A2B8BI53_9PROT</name>
<dbReference type="CDD" id="cd03257">
    <property type="entry name" value="ABC_NikE_OppD_transporters"/>
    <property type="match status" value="1"/>
</dbReference>
<reference evidence="14" key="1">
    <citation type="submission" date="2017-10" db="EMBL/GenBank/DDBJ databases">
        <authorList>
            <person name="Kravchenko I.K."/>
            <person name="Grouzdev D.S."/>
        </authorList>
    </citation>
    <scope>NUCLEOTIDE SEQUENCE [LARGE SCALE GENOMIC DNA]</scope>
    <source>
        <strain evidence="14">B2</strain>
    </source>
</reference>
<proteinExistence type="inferred from homology"/>
<dbReference type="InterPro" id="IPR027417">
    <property type="entry name" value="P-loop_NTPase"/>
</dbReference>
<evidence type="ECO:0000256" key="10">
    <source>
        <dbReference type="ARBA" id="ARBA00023136"/>
    </source>
</evidence>
<accession>A0A2B8BI53</accession>
<dbReference type="AlphaFoldDB" id="A0A2B8BI53"/>
<dbReference type="InterPro" id="IPR050319">
    <property type="entry name" value="ABC_transp_ATP-bind"/>
</dbReference>
<dbReference type="Proteomes" id="UP000225379">
    <property type="component" value="Unassembled WGS sequence"/>
</dbReference>
<dbReference type="InterPro" id="IPR003593">
    <property type="entry name" value="AAA+_ATPase"/>
</dbReference>
<evidence type="ECO:0000256" key="7">
    <source>
        <dbReference type="ARBA" id="ARBA00022967"/>
    </source>
</evidence>
<dbReference type="OrthoDB" id="37801at2"/>
<comment type="function">
    <text evidence="11">Part of the ABC transporter complex NikABCDE involved in nickel import. Responsible for energy coupling to the transport system.</text>
</comment>
<keyword evidence="1 11" id="KW-0813">Transport</keyword>
<sequence>MTILLAAEAVEKRYGGQGVFGAGPARTVLRGVSLSVREGESVALLGASGSGKSTLARLMLGLERPDGGTVRCLGRPIDGLDTAGRRTFRRTVQAVFQDPLGAVNPRHRIGRIIAEPLRHLTGLDAQERAARVAELLRLVGLAPEDADRLPGSLSGGQVQRVCIARALAPQPRLILLDEAVSNLDLVLQLQILDLLAGLRERLGTAFLFITHDVRLVRRFCDRVAVLHDGELVEDRPVAAPFTFDHPAARALLDAMLPAAPSPALRNRSAESRIAP</sequence>
<dbReference type="GO" id="GO:0016151">
    <property type="term" value="F:nickel cation binding"/>
    <property type="evidence" value="ECO:0007669"/>
    <property type="project" value="UniProtKB-UniRule"/>
</dbReference>
<dbReference type="GO" id="GO:0015413">
    <property type="term" value="F:ABC-type nickel transporter activity"/>
    <property type="evidence" value="ECO:0007669"/>
    <property type="project" value="UniProtKB-UniRule"/>
</dbReference>
<comment type="catalytic activity">
    <reaction evidence="11">
        <text>Ni(2+)(out) + ATP + H2O = Ni(2+)(in) + ADP + phosphate + H(+)</text>
        <dbReference type="Rhea" id="RHEA:15557"/>
        <dbReference type="ChEBI" id="CHEBI:15377"/>
        <dbReference type="ChEBI" id="CHEBI:15378"/>
        <dbReference type="ChEBI" id="CHEBI:30616"/>
        <dbReference type="ChEBI" id="CHEBI:43474"/>
        <dbReference type="ChEBI" id="CHEBI:49786"/>
        <dbReference type="ChEBI" id="CHEBI:456216"/>
        <dbReference type="EC" id="7.2.2.11"/>
    </reaction>
</comment>
<evidence type="ECO:0000256" key="4">
    <source>
        <dbReference type="ARBA" id="ARBA00022596"/>
    </source>
</evidence>